<evidence type="ECO:0000313" key="1">
    <source>
        <dbReference type="EMBL" id="KAJ9105092.1"/>
    </source>
</evidence>
<dbReference type="EMBL" id="JASBWS010000050">
    <property type="protein sequence ID" value="KAJ9105092.1"/>
    <property type="molecule type" value="Genomic_DNA"/>
</dbReference>
<name>A0ACC2W367_9TREE</name>
<gene>
    <name evidence="1" type="ORF">QFC20_004378</name>
</gene>
<sequence length="1513" mass="163611">MPRRQFTDVIGASSIFGRARSPIANDADTPIFQSEINPDPFSPSASRRDDQSLPRLAGSPAASEVDPYRLSSASGSEHDAGQEERQDEAQGRQGRTGGRVGAGWWVHQSVLPSAAASRTSRRSHRRRGRPRDLDDVYASDEDASDSETSSRKPSDPPSPRSGGTLSRSIGPPHRRPRSVSITDTQSDTESDYSSTSGSSFASTSTASALSRSSHDSRTLAPHRSRSRREPRMRDPVEDEAVPQVVPQRLEVYQDPFGHWKSGSKGERYRDSPFLALWLASLTGIIIGLCFVWGATTASPIPPGADPGDIPTAPGDAGEYRTPFTTLLHTIPLLAGLLLVAVAAPFALLFLLRKTVRPVLIREQGTAIAVPFLLICTSWWAFIASFEIVPSRTGTDAEPNWWGTTGLRWCALIPLVLAGFSAMLVWRRRRRLETSVAVVELATSFLIEHPILLLITPALLVVFSIISIPFLTLVLRLLLVGYYRHPREHTYIWHVRPYAGWLIALVTLLWLWTWVIVRGIGRVILAAVLGEWYFHRPELKDQELVEVTMAAAYRATGSNLGSICLSSLIVAVARMVGKTALMARRITHPRANVLPSPLLFLTALTPVFTLLAGVLEFLNGYALVYVGVTGEAFWPSAKRAVRLAGKRHQAHLLDYTLVKLLLTLCSTTVAVGTATAGYAYATHTLSAPAHAPLAGFLCGGVVFLAVRAGMAVLADTSDALFICYAIDREMGGQHNEKVGRAVPIPAYVSSRSANALISELRPTTLTADALLHLNLVLDELLGSLVAAAQSIAPQDIKTKGISKVFANVTLAGPGAPERSSPIPSNKPRTRTTSSTGKARTHFRSVSTSLQVTKDAAALALGREAVTEAELELKAWRDSRGSRDAVDGYVRDPRGLIDGGEGGTGFPVTQAMDLLRCRIMGYSTLGNDKPDAETVKWLTDVWTRAGGSAADDVIVPAALYMTAIIEHVSERILAGIGRLVARSTSSTTAGLYDLYSALLKSDIESQLQITPTSTAYNLGRMATRDSFSSSIHTQGIEQDANGRGIRGPSVDLSTPSRKSFDSPRPSLSKMLQKRSSLGLQRTVSAAMSGGQRVSMDEDRKVPEDEFDALLACGKTLKVTLTPSRLKSFDTARYRATPVRASTDSDPFTSHRLSPIPATLLGSNPSLLSSQTSVSSISSAAASVPSKIKLAPRDELQLGKESPVPESGGDTGQISRKDQGETLKDVLQSDPPWEQQTNERKENPTSRITSPAPVPVLGLPISSPVSSERSAPRLSPRIETGSPRGIRSERAELADFLKNTPPPPQNDARRGSLNESGHAESPSRLKGLVNRVTGKQDRTSYSSQDPPFLGRRISATAPNKLQRTALAKSNALEKASRPAQGLFSSRDRHIEDEYIGPSTLNGQRGQDRTMRPLVEVGSMVSEDASLATRNLSSPASRDPTFYSPVNAASDREDPASGKQMEKRETPDQPAGKGGSGKVIPVEEILQLRQDMHLAQEASECRQLVDEVLRRYGVTQD</sequence>
<evidence type="ECO:0000313" key="2">
    <source>
        <dbReference type="Proteomes" id="UP001230649"/>
    </source>
</evidence>
<reference evidence="1" key="1">
    <citation type="submission" date="2023-04" db="EMBL/GenBank/DDBJ databases">
        <title>Draft Genome sequencing of Naganishia species isolated from polar environments using Oxford Nanopore Technology.</title>
        <authorList>
            <person name="Leo P."/>
            <person name="Venkateswaran K."/>
        </authorList>
    </citation>
    <scope>NUCLEOTIDE SEQUENCE</scope>
    <source>
        <strain evidence="1">MNA-CCFEE 5262</strain>
    </source>
</reference>
<accession>A0ACC2W367</accession>
<keyword evidence="2" id="KW-1185">Reference proteome</keyword>
<organism evidence="1 2">
    <name type="scientific">Naganishia adeliensis</name>
    <dbReference type="NCBI Taxonomy" id="92952"/>
    <lineage>
        <taxon>Eukaryota</taxon>
        <taxon>Fungi</taxon>
        <taxon>Dikarya</taxon>
        <taxon>Basidiomycota</taxon>
        <taxon>Agaricomycotina</taxon>
        <taxon>Tremellomycetes</taxon>
        <taxon>Filobasidiales</taxon>
        <taxon>Filobasidiaceae</taxon>
        <taxon>Naganishia</taxon>
    </lineage>
</organism>
<dbReference type="Proteomes" id="UP001230649">
    <property type="component" value="Unassembled WGS sequence"/>
</dbReference>
<proteinExistence type="predicted"/>
<protein>
    <submittedName>
        <fullName evidence="1">Uncharacterized protein</fullName>
    </submittedName>
</protein>
<comment type="caution">
    <text evidence="1">The sequence shown here is derived from an EMBL/GenBank/DDBJ whole genome shotgun (WGS) entry which is preliminary data.</text>
</comment>